<dbReference type="PANTHER" id="PTHR35814">
    <property type="match status" value="1"/>
</dbReference>
<dbReference type="InterPro" id="IPR001129">
    <property type="entry name" value="Membr-assoc_MAPEG"/>
</dbReference>
<feature type="transmembrane region" description="Helical" evidence="5">
    <location>
        <begin position="6"/>
        <end position="27"/>
    </location>
</feature>
<reference evidence="6 7" key="1">
    <citation type="journal article" date="2011" name="Front. Microbiol.">
        <title>Genomic signatures of strain selection and enhancement in Bacillus atrophaeus var. globigii, a historical biowarfare simulant.</title>
        <authorList>
            <person name="Gibbons H.S."/>
            <person name="Broomall S.M."/>
            <person name="McNew L.A."/>
            <person name="Daligault H."/>
            <person name="Chapman C."/>
            <person name="Bruce D."/>
            <person name="Karavis M."/>
            <person name="Krepps M."/>
            <person name="McGregor P.A."/>
            <person name="Hong C."/>
            <person name="Park K.H."/>
            <person name="Akmal A."/>
            <person name="Feldman A."/>
            <person name="Lin J.S."/>
            <person name="Chang W.E."/>
            <person name="Higgs B.W."/>
            <person name="Demirev P."/>
            <person name="Lindquist J."/>
            <person name="Liem A."/>
            <person name="Fochler E."/>
            <person name="Read T.D."/>
            <person name="Tapia R."/>
            <person name="Johnson S."/>
            <person name="Bishop-Lilly K.A."/>
            <person name="Detter C."/>
            <person name="Han C."/>
            <person name="Sozhamannan S."/>
            <person name="Rosenzweig C.N."/>
            <person name="Skowronski E.W."/>
        </authorList>
    </citation>
    <scope>NUCLEOTIDE SEQUENCE [LARGE SCALE GENOMIC DNA]</scope>
    <source>
        <strain evidence="6 7">CC-PW-9</strain>
    </source>
</reference>
<dbReference type="Gene3D" id="1.20.120.550">
    <property type="entry name" value="Membrane associated eicosanoid/glutathione metabolism-like domain"/>
    <property type="match status" value="1"/>
</dbReference>
<dbReference type="Pfam" id="PF01124">
    <property type="entry name" value="MAPEG"/>
    <property type="match status" value="1"/>
</dbReference>
<protein>
    <submittedName>
        <fullName evidence="6">Glutathione S-transferase</fullName>
    </submittedName>
</protein>
<evidence type="ECO:0000256" key="5">
    <source>
        <dbReference type="SAM" id="Phobius"/>
    </source>
</evidence>
<feature type="transmembrane region" description="Helical" evidence="5">
    <location>
        <begin position="77"/>
        <end position="97"/>
    </location>
</feature>
<name>A0A432ZLD5_9GAMM</name>
<dbReference type="GO" id="GO:0016020">
    <property type="term" value="C:membrane"/>
    <property type="evidence" value="ECO:0007669"/>
    <property type="project" value="UniProtKB-SubCell"/>
</dbReference>
<dbReference type="RefSeq" id="WP_126842540.1">
    <property type="nucleotide sequence ID" value="NZ_PIQH01000010.1"/>
</dbReference>
<evidence type="ECO:0000256" key="3">
    <source>
        <dbReference type="ARBA" id="ARBA00022989"/>
    </source>
</evidence>
<organism evidence="6 7">
    <name type="scientific">Idiomarina tyrosinivorans</name>
    <dbReference type="NCBI Taxonomy" id="1445662"/>
    <lineage>
        <taxon>Bacteria</taxon>
        <taxon>Pseudomonadati</taxon>
        <taxon>Pseudomonadota</taxon>
        <taxon>Gammaproteobacteria</taxon>
        <taxon>Alteromonadales</taxon>
        <taxon>Idiomarinaceae</taxon>
        <taxon>Idiomarina</taxon>
    </lineage>
</organism>
<evidence type="ECO:0000256" key="4">
    <source>
        <dbReference type="ARBA" id="ARBA00023136"/>
    </source>
</evidence>
<dbReference type="AlphaFoldDB" id="A0A432ZLD5"/>
<proteinExistence type="predicted"/>
<dbReference type="OrthoDB" id="8537976at2"/>
<gene>
    <name evidence="6" type="ORF">CWI84_10490</name>
</gene>
<feature type="transmembrane region" description="Helical" evidence="5">
    <location>
        <begin position="109"/>
        <end position="130"/>
    </location>
</feature>
<keyword evidence="7" id="KW-1185">Reference proteome</keyword>
<dbReference type="Proteomes" id="UP000287996">
    <property type="component" value="Unassembled WGS sequence"/>
</dbReference>
<sequence length="135" mass="14881">MPLPLTTVGLYASLLVVIYLILAARIIRLRWRYRVGIGEGDALPLKVAIRVHGNFAEYVPLALLLLGFMEIQMASTALLHVLGAALVIARISHAMGLTRSIGSSWMRMLGMILTFSVLLVSAGFLLGQYISFHWM</sequence>
<keyword evidence="4 5" id="KW-0472">Membrane</keyword>
<evidence type="ECO:0000256" key="1">
    <source>
        <dbReference type="ARBA" id="ARBA00004370"/>
    </source>
</evidence>
<dbReference type="InterPro" id="IPR023352">
    <property type="entry name" value="MAPEG-like_dom_sf"/>
</dbReference>
<dbReference type="EMBL" id="PIQH01000010">
    <property type="protein sequence ID" value="RUO78759.1"/>
    <property type="molecule type" value="Genomic_DNA"/>
</dbReference>
<evidence type="ECO:0000256" key="2">
    <source>
        <dbReference type="ARBA" id="ARBA00022692"/>
    </source>
</evidence>
<evidence type="ECO:0000313" key="6">
    <source>
        <dbReference type="EMBL" id="RUO78759.1"/>
    </source>
</evidence>
<dbReference type="GO" id="GO:0016740">
    <property type="term" value="F:transferase activity"/>
    <property type="evidence" value="ECO:0007669"/>
    <property type="project" value="UniProtKB-KW"/>
</dbReference>
<accession>A0A432ZLD5</accession>
<evidence type="ECO:0000313" key="7">
    <source>
        <dbReference type="Proteomes" id="UP000287996"/>
    </source>
</evidence>
<dbReference type="PANTHER" id="PTHR35814:SF1">
    <property type="entry name" value="GLUTATHIONE S-TRANSFERASE-RELATED"/>
    <property type="match status" value="1"/>
</dbReference>
<keyword evidence="3 5" id="KW-1133">Transmembrane helix</keyword>
<comment type="caution">
    <text evidence="6">The sequence shown here is derived from an EMBL/GenBank/DDBJ whole genome shotgun (WGS) entry which is preliminary data.</text>
</comment>
<keyword evidence="2 5" id="KW-0812">Transmembrane</keyword>
<dbReference type="SUPFAM" id="SSF161084">
    <property type="entry name" value="MAPEG domain-like"/>
    <property type="match status" value="1"/>
</dbReference>
<keyword evidence="6" id="KW-0808">Transferase</keyword>
<comment type="subcellular location">
    <subcellularLocation>
        <location evidence="1">Membrane</location>
    </subcellularLocation>
</comment>